<reference evidence="5" key="1">
    <citation type="submission" date="2015-04" db="EMBL/GenBank/DDBJ databases">
        <title>Genomic and Molecular Mechanisms for Efficient Biodegradation of Aromatic Dye.</title>
        <authorList>
            <person name="Yuan J."/>
        </authorList>
    </citation>
    <scope>NUCLEOTIDE SEQUENCE</scope>
    <source>
        <strain evidence="5">CD2</strain>
    </source>
</reference>
<evidence type="ECO:0000256" key="1">
    <source>
        <dbReference type="ARBA" id="ARBA00001974"/>
    </source>
</evidence>
<dbReference type="SUPFAM" id="SSF51905">
    <property type="entry name" value="FAD/NAD(P)-binding domain"/>
    <property type="match status" value="1"/>
</dbReference>
<dbReference type="PIRSF" id="PIRSF000137">
    <property type="entry name" value="Alcohol_oxidase"/>
    <property type="match status" value="1"/>
</dbReference>
<accession>A0A0P0HJB2</accession>
<comment type="cofactor">
    <cofactor evidence="1 3">
        <name>FAD</name>
        <dbReference type="ChEBI" id="CHEBI:57692"/>
    </cofactor>
</comment>
<keyword evidence="3" id="KW-0274">FAD</keyword>
<name>A0A0P0HJB2_IRPLA</name>
<evidence type="ECO:0000256" key="2">
    <source>
        <dbReference type="ARBA" id="ARBA00010790"/>
    </source>
</evidence>
<dbReference type="PROSITE" id="PS00624">
    <property type="entry name" value="GMC_OXRED_2"/>
    <property type="match status" value="1"/>
</dbReference>
<feature type="binding site" evidence="3">
    <location>
        <position position="90"/>
    </location>
    <ligand>
        <name>FAD</name>
        <dbReference type="ChEBI" id="CHEBI:57692"/>
    </ligand>
</feature>
<keyword evidence="3" id="KW-0285">Flavoprotein</keyword>
<dbReference type="InterPro" id="IPR036188">
    <property type="entry name" value="FAD/NAD-bd_sf"/>
</dbReference>
<evidence type="ECO:0000313" key="5">
    <source>
        <dbReference type="EMBL" id="ALJ82900.1"/>
    </source>
</evidence>
<dbReference type="AlphaFoldDB" id="A0A0P0HJB2"/>
<comment type="similarity">
    <text evidence="2">Belongs to the GMC oxidoreductase family.</text>
</comment>
<dbReference type="PANTHER" id="PTHR11552:SF78">
    <property type="entry name" value="GLUCOSE-METHANOL-CHOLINE OXIDOREDUCTASE N-TERMINAL DOMAIN-CONTAINING PROTEIN"/>
    <property type="match status" value="1"/>
</dbReference>
<dbReference type="GO" id="GO:0016614">
    <property type="term" value="F:oxidoreductase activity, acting on CH-OH group of donors"/>
    <property type="evidence" value="ECO:0007669"/>
    <property type="project" value="InterPro"/>
</dbReference>
<sequence length="607" mass="66025">MASPALTEYDVIFVGAGTSGGVAAGRLAVADPSLKILLVEAGPHVKDDEAFVQPAKCLSHLRADNPVFKVHVSEHSEFLGRQQAVTVPHVVGGGSSVNFTIYNRAVASDFDDWEKVHENPGWGAKDLVPLLRKTENYQVAEGKDDVHGYGGPINVSYGGKFTNVGKDFLDVAKEFDKTRTSTDDPNAVIRDTNHYGRFQKFIDGKTGKRSDVAHHFLYNNLKTTGLEILTGTFVKRVIFENKRATGIEIIPNLTFQPNADATKSKVIRAKRLVVISSGTFGSPQVLERSGIGAKSILEKAGVTQLVDLPGVGENFQDHTTLFTTYHATPDSDTLDGIGRGDPEDLKQFGDQFWKDGTGIMAHNGVDGGIKYRPSAAELEAIGPDFKKRWDEYFVGKDDKPVLWMCQLSLFLGDPHSVPARKYFTIGFFAGYPVSTGHVHIKDGQNPDAAIDFEGAYVKRPEDMAVMKFGYKLGREFARRMQCYDGEFVPGHPEFPTGSEATVHTSAKPVPVGAPRINYTAEDDKALEAGIRKLVAPAWHFIGTNAMKPRERGGVVDPKLNVYGVEGLKVCDISILPSNVCANTYSTALLVGEKGAVIIAEELGIQGV</sequence>
<dbReference type="Gene3D" id="3.50.50.60">
    <property type="entry name" value="FAD/NAD(P)-binding domain"/>
    <property type="match status" value="1"/>
</dbReference>
<evidence type="ECO:0000259" key="4">
    <source>
        <dbReference type="PROSITE" id="PS00624"/>
    </source>
</evidence>
<feature type="binding site" evidence="3">
    <location>
        <begin position="538"/>
        <end position="539"/>
    </location>
    <ligand>
        <name>FAD</name>
        <dbReference type="ChEBI" id="CHEBI:57692"/>
    </ligand>
</feature>
<dbReference type="InterPro" id="IPR000172">
    <property type="entry name" value="GMC_OxRdtase_N"/>
</dbReference>
<dbReference type="SUPFAM" id="SSF54373">
    <property type="entry name" value="FAD-linked reductases, C-terminal domain"/>
    <property type="match status" value="1"/>
</dbReference>
<dbReference type="Pfam" id="PF05199">
    <property type="entry name" value="GMC_oxred_C"/>
    <property type="match status" value="1"/>
</dbReference>
<proteinExistence type="evidence at transcript level"/>
<dbReference type="EMBL" id="KR296952">
    <property type="protein sequence ID" value="ALJ82900.1"/>
    <property type="molecule type" value="mRNA"/>
</dbReference>
<dbReference type="PANTHER" id="PTHR11552">
    <property type="entry name" value="GLUCOSE-METHANOL-CHOLINE GMC OXIDOREDUCTASE"/>
    <property type="match status" value="1"/>
</dbReference>
<dbReference type="GO" id="GO:0050660">
    <property type="term" value="F:flavin adenine dinucleotide binding"/>
    <property type="evidence" value="ECO:0007669"/>
    <property type="project" value="InterPro"/>
</dbReference>
<dbReference type="InterPro" id="IPR012132">
    <property type="entry name" value="GMC_OxRdtase"/>
</dbReference>
<feature type="domain" description="Glucose-methanol-choline oxidoreductase N-terminal" evidence="4">
    <location>
        <begin position="278"/>
        <end position="292"/>
    </location>
</feature>
<dbReference type="InterPro" id="IPR007867">
    <property type="entry name" value="GMC_OxRtase_C"/>
</dbReference>
<feature type="binding site" evidence="3">
    <location>
        <position position="234"/>
    </location>
    <ligand>
        <name>FAD</name>
        <dbReference type="ChEBI" id="CHEBI:57692"/>
    </ligand>
</feature>
<protein>
    <submittedName>
        <fullName evidence="5">Alcohol oxidase</fullName>
    </submittedName>
</protein>
<evidence type="ECO:0000256" key="3">
    <source>
        <dbReference type="PIRSR" id="PIRSR000137-2"/>
    </source>
</evidence>
<organism evidence="5">
    <name type="scientific">Irpex lacteus</name>
    <name type="common">Milk-white toothed polypore</name>
    <name type="synonym">Polyporus tulipiferae</name>
    <dbReference type="NCBI Taxonomy" id="5319"/>
    <lineage>
        <taxon>Eukaryota</taxon>
        <taxon>Fungi</taxon>
        <taxon>Dikarya</taxon>
        <taxon>Basidiomycota</taxon>
        <taxon>Agaricomycotina</taxon>
        <taxon>Agaricomycetes</taxon>
        <taxon>Polyporales</taxon>
        <taxon>Irpicaceae</taxon>
        <taxon>Irpex</taxon>
    </lineage>
</organism>
<dbReference type="Pfam" id="PF00732">
    <property type="entry name" value="GMC_oxred_N"/>
    <property type="match status" value="1"/>
</dbReference>
<feature type="binding site" evidence="3">
    <location>
        <begin position="18"/>
        <end position="19"/>
    </location>
    <ligand>
        <name>FAD</name>
        <dbReference type="ChEBI" id="CHEBI:57692"/>
    </ligand>
</feature>
<dbReference type="Gene3D" id="3.30.560.10">
    <property type="entry name" value="Glucose Oxidase, domain 3"/>
    <property type="match status" value="1"/>
</dbReference>